<name>A0A1I2KL52_9BACL</name>
<dbReference type="RefSeq" id="WP_092035528.1">
    <property type="nucleotide sequence ID" value="NZ_FOOK01000002.1"/>
</dbReference>
<reference evidence="5 6" key="1">
    <citation type="submission" date="2016-10" db="EMBL/GenBank/DDBJ databases">
        <authorList>
            <person name="de Groot N.N."/>
        </authorList>
    </citation>
    <scope>NUCLEOTIDE SEQUENCE [LARGE SCALE GENOMIC DNA]</scope>
    <source>
        <strain evidence="5 6">DSM 44945</strain>
    </source>
</reference>
<keyword evidence="2" id="KW-0645">Protease</keyword>
<dbReference type="Pfam" id="PF03575">
    <property type="entry name" value="Peptidase_S51"/>
    <property type="match status" value="1"/>
</dbReference>
<evidence type="ECO:0000256" key="4">
    <source>
        <dbReference type="ARBA" id="ARBA00022825"/>
    </source>
</evidence>
<dbReference type="CDD" id="cd03146">
    <property type="entry name" value="GAT1_Peptidase_E"/>
    <property type="match status" value="1"/>
</dbReference>
<dbReference type="InterPro" id="IPR029062">
    <property type="entry name" value="Class_I_gatase-like"/>
</dbReference>
<comment type="similarity">
    <text evidence="1">Belongs to the peptidase S51 family.</text>
</comment>
<organism evidence="5 6">
    <name type="scientific">Planifilum fulgidum</name>
    <dbReference type="NCBI Taxonomy" id="201973"/>
    <lineage>
        <taxon>Bacteria</taxon>
        <taxon>Bacillati</taxon>
        <taxon>Bacillota</taxon>
        <taxon>Bacilli</taxon>
        <taxon>Bacillales</taxon>
        <taxon>Thermoactinomycetaceae</taxon>
        <taxon>Planifilum</taxon>
    </lineage>
</organism>
<proteinExistence type="inferred from homology"/>
<protein>
    <submittedName>
        <fullName evidence="5">Peptidase E</fullName>
    </submittedName>
</protein>
<evidence type="ECO:0000313" key="6">
    <source>
        <dbReference type="Proteomes" id="UP000198661"/>
    </source>
</evidence>
<dbReference type="GO" id="GO:0008236">
    <property type="term" value="F:serine-type peptidase activity"/>
    <property type="evidence" value="ECO:0007669"/>
    <property type="project" value="UniProtKB-KW"/>
</dbReference>
<dbReference type="InterPro" id="IPR005320">
    <property type="entry name" value="Peptidase_S51"/>
</dbReference>
<keyword evidence="3" id="KW-0378">Hydrolase</keyword>
<dbReference type="PANTHER" id="PTHR20842:SF0">
    <property type="entry name" value="ALPHA-ASPARTYL DIPEPTIDASE"/>
    <property type="match status" value="1"/>
</dbReference>
<gene>
    <name evidence="5" type="ORF">SAMN04488025_10286</name>
</gene>
<evidence type="ECO:0000256" key="2">
    <source>
        <dbReference type="ARBA" id="ARBA00022670"/>
    </source>
</evidence>
<evidence type="ECO:0000256" key="3">
    <source>
        <dbReference type="ARBA" id="ARBA00022801"/>
    </source>
</evidence>
<dbReference type="PANTHER" id="PTHR20842">
    <property type="entry name" value="PROTEASE S51 ALPHA-ASPARTYL DIPEPTIDASE"/>
    <property type="match status" value="1"/>
</dbReference>
<keyword evidence="4" id="KW-0720">Serine protease</keyword>
<dbReference type="Gene3D" id="3.40.50.880">
    <property type="match status" value="1"/>
</dbReference>
<dbReference type="STRING" id="201973.SAMN04488025_10286"/>
<dbReference type="SUPFAM" id="SSF52317">
    <property type="entry name" value="Class I glutamine amidotransferase-like"/>
    <property type="match status" value="1"/>
</dbReference>
<evidence type="ECO:0000313" key="5">
    <source>
        <dbReference type="EMBL" id="SFF67058.1"/>
    </source>
</evidence>
<dbReference type="EMBL" id="FOOK01000002">
    <property type="protein sequence ID" value="SFF67058.1"/>
    <property type="molecule type" value="Genomic_DNA"/>
</dbReference>
<sequence>MKQIVAIGGGGFSMEPDNPLLDQYVLNQCGAERPKICFVPTASGDAEGYIERFYQAFGRLECRPSHLSLFRPHTADLEAFVLSQDVIYVGGGNTRNLLVLWREWGLDRILRSAWEKGVVLAGISAGANCWFEEFVSDCIPGRLTALSGLGWLAGSCCPHYDDEEAGYRSGCHRLLLEGRLKDGYGIEDGAALHFIDGRLHRSVASRPAARAYRVRVRDGTVEEEEIETVFLGG</sequence>
<evidence type="ECO:0000256" key="1">
    <source>
        <dbReference type="ARBA" id="ARBA00006534"/>
    </source>
</evidence>
<dbReference type="AlphaFoldDB" id="A0A1I2KL52"/>
<dbReference type="GO" id="GO:0006508">
    <property type="term" value="P:proteolysis"/>
    <property type="evidence" value="ECO:0007669"/>
    <property type="project" value="UniProtKB-KW"/>
</dbReference>
<dbReference type="Proteomes" id="UP000198661">
    <property type="component" value="Unassembled WGS sequence"/>
</dbReference>
<dbReference type="OrthoDB" id="9778515at2"/>
<accession>A0A1I2KL52</accession>
<keyword evidence="6" id="KW-1185">Reference proteome</keyword>